<accession>A0A1H3JSV9</accession>
<name>A0A1H3JSV9_9ACTN</name>
<evidence type="ECO:0000313" key="2">
    <source>
        <dbReference type="Proteomes" id="UP000242415"/>
    </source>
</evidence>
<dbReference type="Proteomes" id="UP000242415">
    <property type="component" value="Unassembled WGS sequence"/>
</dbReference>
<reference evidence="2" key="1">
    <citation type="submission" date="2016-10" db="EMBL/GenBank/DDBJ databases">
        <authorList>
            <person name="Varghese N."/>
            <person name="Submissions S."/>
        </authorList>
    </citation>
    <scope>NUCLEOTIDE SEQUENCE [LARGE SCALE GENOMIC DNA]</scope>
    <source>
        <strain evidence="2">DSM 45245</strain>
    </source>
</reference>
<organism evidence="1 2">
    <name type="scientific">Micromonospora pattaloongensis</name>
    <dbReference type="NCBI Taxonomy" id="405436"/>
    <lineage>
        <taxon>Bacteria</taxon>
        <taxon>Bacillati</taxon>
        <taxon>Actinomycetota</taxon>
        <taxon>Actinomycetes</taxon>
        <taxon>Micromonosporales</taxon>
        <taxon>Micromonosporaceae</taxon>
        <taxon>Micromonospora</taxon>
    </lineage>
</organism>
<dbReference type="AlphaFoldDB" id="A0A1H3JSV9"/>
<sequence length="140" mass="16020">MLAQAWDFGPFGNPTWRHFPEAREAVKDLICDELQRAIDAHREPEPVDDFEYVVHAVGPLFFDQLGKVNVDLDLVRRFCLFCRDVMSDSGPAAGSVSYTFNMYVLDGTDHPAAVRVLRQVDPELVEMVHTRYPGRWAERP</sequence>
<evidence type="ECO:0000313" key="1">
    <source>
        <dbReference type="EMBL" id="SDY42981.1"/>
    </source>
</evidence>
<gene>
    <name evidence="1" type="ORF">SAMN05444365_102238</name>
</gene>
<keyword evidence="2" id="KW-1185">Reference proteome</keyword>
<dbReference type="EMBL" id="FNPH01000002">
    <property type="protein sequence ID" value="SDY42981.1"/>
    <property type="molecule type" value="Genomic_DNA"/>
</dbReference>
<proteinExistence type="predicted"/>
<protein>
    <submittedName>
        <fullName evidence="1">Uncharacterized protein</fullName>
    </submittedName>
</protein>